<accession>A0A7W5JX29</accession>
<dbReference type="Proteomes" id="UP000565572">
    <property type="component" value="Unassembled WGS sequence"/>
</dbReference>
<dbReference type="RefSeq" id="WP_183339422.1">
    <property type="nucleotide sequence ID" value="NZ_JACHZG010000001.1"/>
</dbReference>
<reference evidence="2 3" key="1">
    <citation type="submission" date="2020-08" db="EMBL/GenBank/DDBJ databases">
        <title>Sequencing the genomes of 1000 actinobacteria strains.</title>
        <authorList>
            <person name="Klenk H.-P."/>
        </authorList>
    </citation>
    <scope>NUCLEOTIDE SEQUENCE [LARGE SCALE GENOMIC DNA]</scope>
    <source>
        <strain evidence="2 3">DSM 11053</strain>
    </source>
</reference>
<keyword evidence="1" id="KW-0472">Membrane</keyword>
<evidence type="ECO:0000256" key="1">
    <source>
        <dbReference type="SAM" id="Phobius"/>
    </source>
</evidence>
<dbReference type="EMBL" id="JACHZG010000001">
    <property type="protein sequence ID" value="MBB3327899.1"/>
    <property type="molecule type" value="Genomic_DNA"/>
</dbReference>
<gene>
    <name evidence="2" type="ORF">FHX39_002843</name>
</gene>
<keyword evidence="1" id="KW-0812">Transmembrane</keyword>
<keyword evidence="3" id="KW-1185">Reference proteome</keyword>
<comment type="caution">
    <text evidence="2">The sequence shown here is derived from an EMBL/GenBank/DDBJ whole genome shotgun (WGS) entry which is preliminary data.</text>
</comment>
<proteinExistence type="predicted"/>
<protein>
    <recommendedName>
        <fullName evidence="4">PQQ-like domain-containing protein</fullName>
    </recommendedName>
</protein>
<sequence>MEPEHLDAEGARLGRGRSWLVLGVVLAVVVGLVVLRFTSQEPDVSPRPAPRPMISASATSHTWPADLPPGLLLVGSAGRVYAVDSRDGRVTPTRVPAYSSETSMTSLGTGVLVWGATKRSRSVVMSDGSVQPVSGALRTAAAFLPGPDGSVWAAEDPGSRRTTWRRVDADGKASTRVSVDGDAASDGAGGLLSVTDAGFRSAFPTSSRARQVGDVIATGPDGYVRRTCARGECRFTLHRHAEEPDSVLSTAVGEDTTGGTLSPANRRLAVTETVGDTSTLRVSVVGTGQIDEIFDQPRGSTRDAVWLDDRWLALISVDQLMLYDAEDDRVVVPAVPLSSLGPLAWRPA</sequence>
<evidence type="ECO:0008006" key="4">
    <source>
        <dbReference type="Google" id="ProtNLM"/>
    </source>
</evidence>
<evidence type="ECO:0000313" key="3">
    <source>
        <dbReference type="Proteomes" id="UP000565572"/>
    </source>
</evidence>
<dbReference type="AlphaFoldDB" id="A0A7W5JX29"/>
<dbReference type="SUPFAM" id="SSF69322">
    <property type="entry name" value="Tricorn protease domain 2"/>
    <property type="match status" value="1"/>
</dbReference>
<evidence type="ECO:0000313" key="2">
    <source>
        <dbReference type="EMBL" id="MBB3327899.1"/>
    </source>
</evidence>
<name>A0A7W5JX29_9ACTN</name>
<organism evidence="2 3">
    <name type="scientific">Microlunatus antarcticus</name>
    <dbReference type="NCBI Taxonomy" id="53388"/>
    <lineage>
        <taxon>Bacteria</taxon>
        <taxon>Bacillati</taxon>
        <taxon>Actinomycetota</taxon>
        <taxon>Actinomycetes</taxon>
        <taxon>Propionibacteriales</taxon>
        <taxon>Propionibacteriaceae</taxon>
        <taxon>Microlunatus</taxon>
    </lineage>
</organism>
<feature type="transmembrane region" description="Helical" evidence="1">
    <location>
        <begin position="19"/>
        <end position="38"/>
    </location>
</feature>
<keyword evidence="1" id="KW-1133">Transmembrane helix</keyword>